<evidence type="ECO:0000256" key="3">
    <source>
        <dbReference type="ARBA" id="ARBA00022705"/>
    </source>
</evidence>
<dbReference type="CDD" id="cd04478">
    <property type="entry name" value="RPA2_DBD_D"/>
    <property type="match status" value="1"/>
</dbReference>
<evidence type="ECO:0000256" key="2">
    <source>
        <dbReference type="ARBA" id="ARBA00007815"/>
    </source>
</evidence>
<dbReference type="InterPro" id="IPR036390">
    <property type="entry name" value="WH_DNA-bd_sf"/>
</dbReference>
<dbReference type="SUPFAM" id="SSF50249">
    <property type="entry name" value="Nucleic acid-binding proteins"/>
    <property type="match status" value="1"/>
</dbReference>
<keyword evidence="10" id="KW-1185">Reference proteome</keyword>
<evidence type="ECO:0000256" key="7">
    <source>
        <dbReference type="SAM" id="MobiDB-lite"/>
    </source>
</evidence>
<dbReference type="Gene3D" id="1.10.10.10">
    <property type="entry name" value="Winged helix-like DNA-binding domain superfamily/Winged helix DNA-binding domain"/>
    <property type="match status" value="1"/>
</dbReference>
<dbReference type="InterPro" id="IPR012340">
    <property type="entry name" value="NA-bd_OB-fold"/>
</dbReference>
<feature type="domain" description="Replication protein A C-terminal" evidence="8">
    <location>
        <begin position="180"/>
        <end position="285"/>
    </location>
</feature>
<evidence type="ECO:0000259" key="8">
    <source>
        <dbReference type="Pfam" id="PF08784"/>
    </source>
</evidence>
<evidence type="ECO:0000313" key="9">
    <source>
        <dbReference type="EMBL" id="QDZ20662.1"/>
    </source>
</evidence>
<keyword evidence="4" id="KW-0238">DNA-binding</keyword>
<organism evidence="9 10">
    <name type="scientific">Chloropicon primus</name>
    <dbReference type="NCBI Taxonomy" id="1764295"/>
    <lineage>
        <taxon>Eukaryota</taxon>
        <taxon>Viridiplantae</taxon>
        <taxon>Chlorophyta</taxon>
        <taxon>Chloropicophyceae</taxon>
        <taxon>Chloropicales</taxon>
        <taxon>Chloropicaceae</taxon>
        <taxon>Chloropicon</taxon>
    </lineage>
</organism>
<dbReference type="InterPro" id="IPR014892">
    <property type="entry name" value="RPA_C"/>
</dbReference>
<dbReference type="GO" id="GO:0006260">
    <property type="term" value="P:DNA replication"/>
    <property type="evidence" value="ECO:0007669"/>
    <property type="project" value="UniProtKB-KW"/>
</dbReference>
<dbReference type="Proteomes" id="UP000316726">
    <property type="component" value="Chromosome 4"/>
</dbReference>
<keyword evidence="5" id="KW-0539">Nucleus</keyword>
<evidence type="ECO:0000256" key="5">
    <source>
        <dbReference type="ARBA" id="ARBA00023242"/>
    </source>
</evidence>
<dbReference type="InterPro" id="IPR040260">
    <property type="entry name" value="RFA2-like"/>
</dbReference>
<reference evidence="9 10" key="1">
    <citation type="submission" date="2018-07" db="EMBL/GenBank/DDBJ databases">
        <title>The complete nuclear genome of the prasinophyte Chloropicon primus (CCMP1205).</title>
        <authorList>
            <person name="Pombert J.-F."/>
            <person name="Otis C."/>
            <person name="Turmel M."/>
            <person name="Lemieux C."/>
        </authorList>
    </citation>
    <scope>NUCLEOTIDE SEQUENCE [LARGE SCALE GENOMIC DNA]</scope>
    <source>
        <strain evidence="9 10">CCMP1205</strain>
    </source>
</reference>
<proteinExistence type="inferred from homology"/>
<evidence type="ECO:0000256" key="6">
    <source>
        <dbReference type="PIRSR" id="PIRSR036949-1"/>
    </source>
</evidence>
<dbReference type="PIRSF" id="PIRSF036949">
    <property type="entry name" value="RPA32"/>
    <property type="match status" value="1"/>
</dbReference>
<comment type="subcellular location">
    <subcellularLocation>
        <location evidence="1">Nucleus</location>
    </subcellularLocation>
</comment>
<dbReference type="InterPro" id="IPR036388">
    <property type="entry name" value="WH-like_DNA-bd_sf"/>
</dbReference>
<dbReference type="PANTHER" id="PTHR13989:SF16">
    <property type="entry name" value="REPLICATION PROTEIN A2"/>
    <property type="match status" value="1"/>
</dbReference>
<dbReference type="GO" id="GO:0035861">
    <property type="term" value="C:site of double-strand break"/>
    <property type="evidence" value="ECO:0007669"/>
    <property type="project" value="TreeGrafter"/>
</dbReference>
<feature type="region of interest" description="Disordered" evidence="7">
    <location>
        <begin position="19"/>
        <end position="41"/>
    </location>
</feature>
<dbReference type="GO" id="GO:0006289">
    <property type="term" value="P:nucleotide-excision repair"/>
    <property type="evidence" value="ECO:0007669"/>
    <property type="project" value="TreeGrafter"/>
</dbReference>
<keyword evidence="3" id="KW-0235">DNA replication</keyword>
<dbReference type="Gene3D" id="2.40.50.140">
    <property type="entry name" value="Nucleic acid-binding proteins"/>
    <property type="match status" value="1"/>
</dbReference>
<dbReference type="STRING" id="1764295.A0A5B8MMT2"/>
<dbReference type="EMBL" id="CP031037">
    <property type="protein sequence ID" value="QDZ20662.1"/>
    <property type="molecule type" value="Genomic_DNA"/>
</dbReference>
<name>A0A5B8MMT2_9CHLO</name>
<protein>
    <submittedName>
        <fullName evidence="9">Replication factor A protein 2</fullName>
    </submittedName>
</protein>
<evidence type="ECO:0000256" key="4">
    <source>
        <dbReference type="ARBA" id="ARBA00023125"/>
    </source>
</evidence>
<dbReference type="InterPro" id="IPR014646">
    <property type="entry name" value="Rfa2/RPA32"/>
</dbReference>
<feature type="compositionally biased region" description="Gly residues" evidence="7">
    <location>
        <begin position="25"/>
        <end position="36"/>
    </location>
</feature>
<dbReference type="PANTHER" id="PTHR13989">
    <property type="entry name" value="REPLICATION PROTEIN A-RELATED"/>
    <property type="match status" value="1"/>
</dbReference>
<feature type="cross-link" description="Glycyl lysine isopeptide (Lys-Gly) (interchain with G-Cter in ubiquitin)" evidence="6">
    <location>
        <position position="36"/>
    </location>
</feature>
<dbReference type="GO" id="GO:0000781">
    <property type="term" value="C:chromosome, telomeric region"/>
    <property type="evidence" value="ECO:0007669"/>
    <property type="project" value="TreeGrafter"/>
</dbReference>
<evidence type="ECO:0000256" key="1">
    <source>
        <dbReference type="ARBA" id="ARBA00004123"/>
    </source>
</evidence>
<evidence type="ECO:0000313" key="10">
    <source>
        <dbReference type="Proteomes" id="UP000316726"/>
    </source>
</evidence>
<dbReference type="GO" id="GO:0003697">
    <property type="term" value="F:single-stranded DNA binding"/>
    <property type="evidence" value="ECO:0007669"/>
    <property type="project" value="TreeGrafter"/>
</dbReference>
<dbReference type="GO" id="GO:0000724">
    <property type="term" value="P:double-strand break repair via homologous recombination"/>
    <property type="evidence" value="ECO:0007669"/>
    <property type="project" value="TreeGrafter"/>
</dbReference>
<dbReference type="Pfam" id="PF08784">
    <property type="entry name" value="RPA_C"/>
    <property type="match status" value="1"/>
</dbReference>
<dbReference type="SUPFAM" id="SSF46785">
    <property type="entry name" value="Winged helix' DNA-binding domain"/>
    <property type="match status" value="1"/>
</dbReference>
<dbReference type="AlphaFoldDB" id="A0A5B8MMT2"/>
<dbReference type="FunFam" id="1.10.10.10:FF:000168">
    <property type="entry name" value="Replication protein A 32 kDa subunit"/>
    <property type="match status" value="1"/>
</dbReference>
<dbReference type="GO" id="GO:0005662">
    <property type="term" value="C:DNA replication factor A complex"/>
    <property type="evidence" value="ECO:0007669"/>
    <property type="project" value="TreeGrafter"/>
</dbReference>
<dbReference type="OrthoDB" id="25571at2759"/>
<feature type="cross-link" description="Glycyl lysine isopeptide (Lys-Gly) (interchain with G-Cter in ubiquitin)" evidence="6">
    <location>
        <position position="35"/>
    </location>
</feature>
<gene>
    <name evidence="9" type="ORF">A3770_04p31800</name>
</gene>
<accession>A0A5B8MMT2</accession>
<sequence length="292" mass="31144">MYGGGGEIHASQFGGGGFVPAEGEVGSGNGGGGGKKAGQKVQTLRPVTVKQLRDCCSSADSADETFMVSGTELANVVIIGKVVQLVEQSTVIKIVLDDGTGKIETKFWLDSNDAGDQAQGAVEDPHGPSSRAEWREGKYIKIFGHLRVMNGDKHIVAFTIKPVTDMNELTFHLLDTVFTHLYLTRKHQGAAQVTPGQKRVMGPNAGMGAPAMGAQHDYSGLGGMSPCQKAAFEVFHEPQALNADAGLSFDQLKQKLGNRFTPDDLKQAVEDLQNDGHIYTTVDDNHFKGTGM</sequence>
<comment type="similarity">
    <text evidence="2">Belongs to the replication factor A protein 2 family.</text>
</comment>